<sequence length="317" mass="34277">MTEPIRISLGGYQGPGSVHTRALSQLQDAIERRTGGAVEVRIRANVAEDGHGTADLPDLVESGQLDGCYISSSYLSDRIQALSLFDMPFAVPDRDAALALLDGALGARFAQEVEAHTGLVLLGIWDNGLRHISTADRPLHRPAQGKCLVLRTLPNADHQRAFRTLGFEPRVVDAKDLAGAVSRGEVDAQENPLTNTYNFGLHETLPTITLTGHLMGIALLLFNRARLQALPEAIRAAVRAAATEASRAQRELAREDDAHCARALLEAGATMHHLTAEDRAAWRDAAEPELARSRARFDPDLLSLFQTGLEARGRAPA</sequence>
<comment type="subcellular location">
    <subcellularLocation>
        <location evidence="1">Periplasm</location>
    </subcellularLocation>
</comment>
<dbReference type="GO" id="GO:0042597">
    <property type="term" value="C:periplasmic space"/>
    <property type="evidence" value="ECO:0007669"/>
    <property type="project" value="UniProtKB-SubCell"/>
</dbReference>
<dbReference type="PANTHER" id="PTHR33376">
    <property type="match status" value="1"/>
</dbReference>
<dbReference type="Pfam" id="PF03480">
    <property type="entry name" value="DctP"/>
    <property type="match status" value="1"/>
</dbReference>
<dbReference type="AlphaFoldDB" id="A0A239I056"/>
<evidence type="ECO:0000313" key="5">
    <source>
        <dbReference type="Proteomes" id="UP000198426"/>
    </source>
</evidence>
<name>A0A239I056_9RHOB</name>
<evidence type="ECO:0000256" key="2">
    <source>
        <dbReference type="ARBA" id="ARBA00022729"/>
    </source>
</evidence>
<dbReference type="EMBL" id="FZOY01000004">
    <property type="protein sequence ID" value="SNS86772.1"/>
    <property type="molecule type" value="Genomic_DNA"/>
</dbReference>
<dbReference type="OrthoDB" id="9803763at2"/>
<dbReference type="NCBIfam" id="NF037995">
    <property type="entry name" value="TRAP_S1"/>
    <property type="match status" value="1"/>
</dbReference>
<dbReference type="InterPro" id="IPR038404">
    <property type="entry name" value="TRAP_DctP_sf"/>
</dbReference>
<evidence type="ECO:0000313" key="4">
    <source>
        <dbReference type="EMBL" id="SNS86772.1"/>
    </source>
</evidence>
<dbReference type="Gene3D" id="3.40.190.170">
    <property type="entry name" value="Bacterial extracellular solute-binding protein, family 7"/>
    <property type="match status" value="1"/>
</dbReference>
<keyword evidence="3" id="KW-0574">Periplasm</keyword>
<dbReference type="RefSeq" id="WP_089233212.1">
    <property type="nucleotide sequence ID" value="NZ_FZOY01000004.1"/>
</dbReference>
<protein>
    <submittedName>
        <fullName evidence="4">TRAP-type C4-dicarboxylate transport system, substrate-binding protein</fullName>
    </submittedName>
</protein>
<dbReference type="CDD" id="cd13603">
    <property type="entry name" value="PBP2_TRAP_Siap_TeaA_like"/>
    <property type="match status" value="1"/>
</dbReference>
<keyword evidence="5" id="KW-1185">Reference proteome</keyword>
<dbReference type="GO" id="GO:0055085">
    <property type="term" value="P:transmembrane transport"/>
    <property type="evidence" value="ECO:0007669"/>
    <property type="project" value="InterPro"/>
</dbReference>
<dbReference type="Proteomes" id="UP000198426">
    <property type="component" value="Unassembled WGS sequence"/>
</dbReference>
<gene>
    <name evidence="4" type="ORF">SAMN05421757_104117</name>
</gene>
<proteinExistence type="predicted"/>
<dbReference type="InterPro" id="IPR018389">
    <property type="entry name" value="DctP_fam"/>
</dbReference>
<dbReference type="PANTHER" id="PTHR33376:SF4">
    <property type="entry name" value="SIALIC ACID-BINDING PERIPLASMIC PROTEIN SIAP"/>
    <property type="match status" value="1"/>
</dbReference>
<evidence type="ECO:0000256" key="1">
    <source>
        <dbReference type="ARBA" id="ARBA00004418"/>
    </source>
</evidence>
<accession>A0A239I056</accession>
<evidence type="ECO:0000256" key="3">
    <source>
        <dbReference type="ARBA" id="ARBA00022764"/>
    </source>
</evidence>
<organism evidence="4 5">
    <name type="scientific">Tropicimonas sediminicola</name>
    <dbReference type="NCBI Taxonomy" id="1031541"/>
    <lineage>
        <taxon>Bacteria</taxon>
        <taxon>Pseudomonadati</taxon>
        <taxon>Pseudomonadota</taxon>
        <taxon>Alphaproteobacteria</taxon>
        <taxon>Rhodobacterales</taxon>
        <taxon>Roseobacteraceae</taxon>
        <taxon>Tropicimonas</taxon>
    </lineage>
</organism>
<reference evidence="4 5" key="1">
    <citation type="submission" date="2017-06" db="EMBL/GenBank/DDBJ databases">
        <authorList>
            <person name="Kim H.J."/>
            <person name="Triplett B.A."/>
        </authorList>
    </citation>
    <scope>NUCLEOTIDE SEQUENCE [LARGE SCALE GENOMIC DNA]</scope>
    <source>
        <strain evidence="4 5">DSM 29339</strain>
    </source>
</reference>
<keyword evidence="2" id="KW-0732">Signal</keyword>